<accession>A0AAD6ULN5</accession>
<reference evidence="1" key="1">
    <citation type="submission" date="2023-03" db="EMBL/GenBank/DDBJ databases">
        <title>Massive genome expansion in bonnet fungi (Mycena s.s.) driven by repeated elements and novel gene families across ecological guilds.</title>
        <authorList>
            <consortium name="Lawrence Berkeley National Laboratory"/>
            <person name="Harder C.B."/>
            <person name="Miyauchi S."/>
            <person name="Viragh M."/>
            <person name="Kuo A."/>
            <person name="Thoen E."/>
            <person name="Andreopoulos B."/>
            <person name="Lu D."/>
            <person name="Skrede I."/>
            <person name="Drula E."/>
            <person name="Henrissat B."/>
            <person name="Morin E."/>
            <person name="Kohler A."/>
            <person name="Barry K."/>
            <person name="LaButti K."/>
            <person name="Morin E."/>
            <person name="Salamov A."/>
            <person name="Lipzen A."/>
            <person name="Mereny Z."/>
            <person name="Hegedus B."/>
            <person name="Baldrian P."/>
            <person name="Stursova M."/>
            <person name="Weitz H."/>
            <person name="Taylor A."/>
            <person name="Grigoriev I.V."/>
            <person name="Nagy L.G."/>
            <person name="Martin F."/>
            <person name="Kauserud H."/>
        </authorList>
    </citation>
    <scope>NUCLEOTIDE SEQUENCE</scope>
    <source>
        <strain evidence="1">9144</strain>
    </source>
</reference>
<evidence type="ECO:0000313" key="2">
    <source>
        <dbReference type="Proteomes" id="UP001219525"/>
    </source>
</evidence>
<comment type="caution">
    <text evidence="1">The sequence shown here is derived from an EMBL/GenBank/DDBJ whole genome shotgun (WGS) entry which is preliminary data.</text>
</comment>
<evidence type="ECO:0000313" key="1">
    <source>
        <dbReference type="EMBL" id="KAJ7190256.1"/>
    </source>
</evidence>
<protein>
    <submittedName>
        <fullName evidence="1">Uncharacterized protein</fullName>
    </submittedName>
</protein>
<sequence length="425" mass="47537">MALPVATLIHPDLHLDKLSRLPPDLRRIAKLAAGGSYESLLRLERPVRESPKIRRPLFLPVFFANLDPATIPDPDDLDTNEPSPAVSSTLMRAFVSLQALESYDELAPELYSIFWPRVWQWIEVLDTYHFCLKSKSSSHKTEAGQYANRVHFLQKVLWFRENEQALELIYATYGVWMMVAQLWRYCVKHNLFERGFAGCRVVGRFIGGSITAANVAEIVDALGGTQMDLANLAVKHLQLVSRNPLVATTLLPDVYAVLQFLASAARQGLLLRGPFEAAGLVRTLADTADALRRIPGSDAAHLLQVAWNLILWVATRNVLWSWVPSLLRAGLLRAAVACAGHSVAAQTMDFQRVFTLALPPALVYIRVLQRVGRALREVRTANLHGSTIANEWTAFVALAEERLEVLKFFESQKRVTKGTCSYECL</sequence>
<dbReference type="Proteomes" id="UP001219525">
    <property type="component" value="Unassembled WGS sequence"/>
</dbReference>
<organism evidence="1 2">
    <name type="scientific">Mycena pura</name>
    <dbReference type="NCBI Taxonomy" id="153505"/>
    <lineage>
        <taxon>Eukaryota</taxon>
        <taxon>Fungi</taxon>
        <taxon>Dikarya</taxon>
        <taxon>Basidiomycota</taxon>
        <taxon>Agaricomycotina</taxon>
        <taxon>Agaricomycetes</taxon>
        <taxon>Agaricomycetidae</taxon>
        <taxon>Agaricales</taxon>
        <taxon>Marasmiineae</taxon>
        <taxon>Mycenaceae</taxon>
        <taxon>Mycena</taxon>
    </lineage>
</organism>
<proteinExistence type="predicted"/>
<name>A0AAD6ULN5_9AGAR</name>
<gene>
    <name evidence="1" type="ORF">GGX14DRAFT_606068</name>
</gene>
<dbReference type="EMBL" id="JARJCW010000153">
    <property type="protein sequence ID" value="KAJ7190256.1"/>
    <property type="molecule type" value="Genomic_DNA"/>
</dbReference>
<dbReference type="AlphaFoldDB" id="A0AAD6ULN5"/>
<keyword evidence="2" id="KW-1185">Reference proteome</keyword>